<dbReference type="InterPro" id="IPR012348">
    <property type="entry name" value="RNR-like"/>
</dbReference>
<name>A0A4R6SFE1_LABRH</name>
<protein>
    <recommendedName>
        <fullName evidence="3">Ferritin-like domain-containing protein</fullName>
    </recommendedName>
</protein>
<comment type="caution">
    <text evidence="1">The sequence shown here is derived from an EMBL/GenBank/DDBJ whole genome shotgun (WGS) entry which is preliminary data.</text>
</comment>
<evidence type="ECO:0000313" key="2">
    <source>
        <dbReference type="Proteomes" id="UP000295444"/>
    </source>
</evidence>
<keyword evidence="2" id="KW-1185">Reference proteome</keyword>
<dbReference type="SUPFAM" id="SSF47240">
    <property type="entry name" value="Ferritin-like"/>
    <property type="match status" value="1"/>
</dbReference>
<sequence length="402" mass="44048">MTNPAEPVVDLETLSFEQGAHLLVQQELLGLRPGQRLGVTGADPALVVHLEVWCRAHGHRVTPALDTDFGVRAWVERGRADLDRWAGAQRAGAPGVDGIVADPPSDWGLAARGALIEVGGPQTPFDITHRDLVWAEIAPALYANAASAQWDPNTAIDWSAPVDNAPEVERAVVQVMTYLIENEQAALVIPAKLLARVHPHFREVLQLLAVQAADEARHMEVFTRRALLTGHEMGTSAVSGRESLSTLLHEAEFSMASFLLSVLGEGSFLNLLEFLDKNAPDPVTRMVTRLARRDEARHVAFGVAHLRHQATLDPDVHRRMRMAVERRYDALVDTAGLNQDVFDSLVILAAGAWTPQAIAKGYEAVMRLQSEMDDGRQRRLVHLGFSGDEAADLSALHTKNFM</sequence>
<dbReference type="EMBL" id="SNXZ01000002">
    <property type="protein sequence ID" value="TDQ00335.1"/>
    <property type="molecule type" value="Genomic_DNA"/>
</dbReference>
<organism evidence="1 2">
    <name type="scientific">Labedaea rhizosphaerae</name>
    <dbReference type="NCBI Taxonomy" id="598644"/>
    <lineage>
        <taxon>Bacteria</taxon>
        <taxon>Bacillati</taxon>
        <taxon>Actinomycetota</taxon>
        <taxon>Actinomycetes</taxon>
        <taxon>Pseudonocardiales</taxon>
        <taxon>Pseudonocardiaceae</taxon>
        <taxon>Labedaea</taxon>
    </lineage>
</organism>
<evidence type="ECO:0000313" key="1">
    <source>
        <dbReference type="EMBL" id="TDQ00335.1"/>
    </source>
</evidence>
<dbReference type="OrthoDB" id="5500270at2"/>
<proteinExistence type="predicted"/>
<dbReference type="InterPro" id="IPR009078">
    <property type="entry name" value="Ferritin-like_SF"/>
</dbReference>
<dbReference type="Gene3D" id="1.10.620.20">
    <property type="entry name" value="Ribonucleotide Reductase, subunit A"/>
    <property type="match status" value="1"/>
</dbReference>
<gene>
    <name evidence="1" type="ORF">EV186_102196</name>
</gene>
<accession>A0A4R6SFE1</accession>
<evidence type="ECO:0008006" key="3">
    <source>
        <dbReference type="Google" id="ProtNLM"/>
    </source>
</evidence>
<dbReference type="CDD" id="cd00657">
    <property type="entry name" value="Ferritin_like"/>
    <property type="match status" value="1"/>
</dbReference>
<dbReference type="GO" id="GO:0016491">
    <property type="term" value="F:oxidoreductase activity"/>
    <property type="evidence" value="ECO:0007669"/>
    <property type="project" value="InterPro"/>
</dbReference>
<dbReference type="RefSeq" id="WP_133849067.1">
    <property type="nucleotide sequence ID" value="NZ_SNXZ01000002.1"/>
</dbReference>
<dbReference type="Proteomes" id="UP000295444">
    <property type="component" value="Unassembled WGS sequence"/>
</dbReference>
<reference evidence="1 2" key="1">
    <citation type="submission" date="2019-03" db="EMBL/GenBank/DDBJ databases">
        <title>Genomic Encyclopedia of Type Strains, Phase IV (KMG-IV): sequencing the most valuable type-strain genomes for metagenomic binning, comparative biology and taxonomic classification.</title>
        <authorList>
            <person name="Goeker M."/>
        </authorList>
    </citation>
    <scope>NUCLEOTIDE SEQUENCE [LARGE SCALE GENOMIC DNA]</scope>
    <source>
        <strain evidence="1 2">DSM 45361</strain>
    </source>
</reference>
<dbReference type="AlphaFoldDB" id="A0A4R6SFE1"/>